<sequence length="178" mass="20606">MNVFILNTGRCGSTTFIQACRHISNYSAGHETNIHRIGAERLLYADNHIEADNRLSWMLGRLDRRYGDSAYYVHLRRDRDSTARSFARRMDFGIMKAYRDGILLGGEKDQAALDIAQDYIETLETNIALFLRDKKNRMDFRLEHAGEDFRIFWDSIRAEGDLESALLEWQTRHNASGA</sequence>
<evidence type="ECO:0000313" key="1">
    <source>
        <dbReference type="EMBL" id="HEC06018.1"/>
    </source>
</evidence>
<name>A0A831W7Q8_9GAMM</name>
<organism evidence="1">
    <name type="scientific">Thiolapillus brandeum</name>
    <dbReference type="NCBI Taxonomy" id="1076588"/>
    <lineage>
        <taxon>Bacteria</taxon>
        <taxon>Pseudomonadati</taxon>
        <taxon>Pseudomonadota</taxon>
        <taxon>Gammaproteobacteria</taxon>
        <taxon>Chromatiales</taxon>
        <taxon>Sedimenticolaceae</taxon>
        <taxon>Thiolapillus</taxon>
    </lineage>
</organism>
<dbReference type="AlphaFoldDB" id="A0A831W7Q8"/>
<evidence type="ECO:0008006" key="2">
    <source>
        <dbReference type="Google" id="ProtNLM"/>
    </source>
</evidence>
<protein>
    <recommendedName>
        <fullName evidence="2">Sulfotransferase family protein</fullName>
    </recommendedName>
</protein>
<reference evidence="1" key="1">
    <citation type="journal article" date="2020" name="mSystems">
        <title>Genome- and Community-Level Interaction Insights into Carbon Utilization and Element Cycling Functions of Hydrothermarchaeota in Hydrothermal Sediment.</title>
        <authorList>
            <person name="Zhou Z."/>
            <person name="Liu Y."/>
            <person name="Xu W."/>
            <person name="Pan J."/>
            <person name="Luo Z.H."/>
            <person name="Li M."/>
        </authorList>
    </citation>
    <scope>NUCLEOTIDE SEQUENCE [LARGE SCALE GENOMIC DNA]</scope>
    <source>
        <strain evidence="1">HyVt-458</strain>
    </source>
</reference>
<dbReference type="SUPFAM" id="SSF52540">
    <property type="entry name" value="P-loop containing nucleoside triphosphate hydrolases"/>
    <property type="match status" value="1"/>
</dbReference>
<gene>
    <name evidence="1" type="ORF">ENJ12_04170</name>
</gene>
<accession>A0A831W7Q8</accession>
<dbReference type="EMBL" id="DRLF01000149">
    <property type="protein sequence ID" value="HEC06018.1"/>
    <property type="molecule type" value="Genomic_DNA"/>
</dbReference>
<dbReference type="Proteomes" id="UP000886339">
    <property type="component" value="Unassembled WGS sequence"/>
</dbReference>
<proteinExistence type="predicted"/>
<comment type="caution">
    <text evidence="1">The sequence shown here is derived from an EMBL/GenBank/DDBJ whole genome shotgun (WGS) entry which is preliminary data.</text>
</comment>
<dbReference type="InterPro" id="IPR027417">
    <property type="entry name" value="P-loop_NTPase"/>
</dbReference>